<organism evidence="3 4">
    <name type="scientific">Streptomyces longwoodensis</name>
    <dbReference type="NCBI Taxonomy" id="68231"/>
    <lineage>
        <taxon>Bacteria</taxon>
        <taxon>Bacillati</taxon>
        <taxon>Actinomycetota</taxon>
        <taxon>Actinomycetes</taxon>
        <taxon>Kitasatosporales</taxon>
        <taxon>Streptomycetaceae</taxon>
        <taxon>Streptomyces</taxon>
    </lineage>
</organism>
<dbReference type="RefSeq" id="WP_067240149.1">
    <property type="nucleotide sequence ID" value="NZ_KQ948561.1"/>
</dbReference>
<keyword evidence="2" id="KW-0812">Transmembrane</keyword>
<feature type="transmembrane region" description="Helical" evidence="2">
    <location>
        <begin position="35"/>
        <end position="57"/>
    </location>
</feature>
<evidence type="ECO:0000313" key="3">
    <source>
        <dbReference type="EMBL" id="KUN34517.1"/>
    </source>
</evidence>
<sequence>MLRHEFRPGRLVAGTFFVLAGVTFAGDAGGLWDTPWFAMIPIVVVGLVLAAVTALLAGGIRRRRRGTDGGEGGTSGGRGASAGAEGRGGATATGAWRGPTG</sequence>
<feature type="compositionally biased region" description="Low complexity" evidence="1">
    <location>
        <begin position="92"/>
        <end position="101"/>
    </location>
</feature>
<dbReference type="GeneID" id="91430353"/>
<dbReference type="Proteomes" id="UP000053271">
    <property type="component" value="Unassembled WGS sequence"/>
</dbReference>
<dbReference type="AlphaFoldDB" id="A0A101QR96"/>
<feature type="region of interest" description="Disordered" evidence="1">
    <location>
        <begin position="63"/>
        <end position="101"/>
    </location>
</feature>
<name>A0A101QR96_9ACTN</name>
<keyword evidence="2" id="KW-1133">Transmembrane helix</keyword>
<evidence type="ECO:0000256" key="2">
    <source>
        <dbReference type="SAM" id="Phobius"/>
    </source>
</evidence>
<feature type="compositionally biased region" description="Gly residues" evidence="1">
    <location>
        <begin position="69"/>
        <end position="91"/>
    </location>
</feature>
<evidence type="ECO:0000313" key="4">
    <source>
        <dbReference type="Proteomes" id="UP000053271"/>
    </source>
</evidence>
<keyword evidence="2" id="KW-0472">Membrane</keyword>
<comment type="caution">
    <text evidence="3">The sequence shown here is derived from an EMBL/GenBank/DDBJ whole genome shotgun (WGS) entry which is preliminary data.</text>
</comment>
<reference evidence="3 4" key="1">
    <citation type="submission" date="2015-10" db="EMBL/GenBank/DDBJ databases">
        <title>Draft genome sequence of Streptomyces longwoodensis DSM 41677, type strain for the species Streptomyces longwoodensis.</title>
        <authorList>
            <person name="Ruckert C."/>
            <person name="Winkler A."/>
            <person name="Kalinowski J."/>
            <person name="Kampfer P."/>
            <person name="Glaeser S."/>
        </authorList>
    </citation>
    <scope>NUCLEOTIDE SEQUENCE [LARGE SCALE GENOMIC DNA]</scope>
    <source>
        <strain evidence="3 4">DSM 41677</strain>
    </source>
</reference>
<proteinExistence type="predicted"/>
<keyword evidence="4" id="KW-1185">Reference proteome</keyword>
<protein>
    <submittedName>
        <fullName evidence="3">Uncharacterized protein</fullName>
    </submittedName>
</protein>
<evidence type="ECO:0000256" key="1">
    <source>
        <dbReference type="SAM" id="MobiDB-lite"/>
    </source>
</evidence>
<gene>
    <name evidence="3" type="ORF">AQJ30_30020</name>
</gene>
<dbReference type="EMBL" id="LMWS01000039">
    <property type="protein sequence ID" value="KUN34517.1"/>
    <property type="molecule type" value="Genomic_DNA"/>
</dbReference>
<accession>A0A101QR96</accession>
<dbReference type="STRING" id="68231.AQJ30_30020"/>